<feature type="non-terminal residue" evidence="1">
    <location>
        <position position="1"/>
    </location>
</feature>
<evidence type="ECO:0000313" key="2">
    <source>
        <dbReference type="Proteomes" id="UP001145114"/>
    </source>
</evidence>
<name>A0ACC1HGI3_9FUNG</name>
<keyword evidence="2" id="KW-1185">Reference proteome</keyword>
<protein>
    <submittedName>
        <fullName evidence="1">Uncharacterized protein</fullName>
    </submittedName>
</protein>
<organism evidence="1 2">
    <name type="scientific">Spiromyces aspiralis</name>
    <dbReference type="NCBI Taxonomy" id="68401"/>
    <lineage>
        <taxon>Eukaryota</taxon>
        <taxon>Fungi</taxon>
        <taxon>Fungi incertae sedis</taxon>
        <taxon>Zoopagomycota</taxon>
        <taxon>Kickxellomycotina</taxon>
        <taxon>Kickxellomycetes</taxon>
        <taxon>Kickxellales</taxon>
        <taxon>Kickxellaceae</taxon>
        <taxon>Spiromyces</taxon>
    </lineage>
</organism>
<evidence type="ECO:0000313" key="1">
    <source>
        <dbReference type="EMBL" id="KAJ1673044.1"/>
    </source>
</evidence>
<gene>
    <name evidence="1" type="ORF">EV182_005994</name>
</gene>
<dbReference type="Proteomes" id="UP001145114">
    <property type="component" value="Unassembled WGS sequence"/>
</dbReference>
<dbReference type="EMBL" id="JAMZIH010007469">
    <property type="protein sequence ID" value="KAJ1673044.1"/>
    <property type="molecule type" value="Genomic_DNA"/>
</dbReference>
<reference evidence="1" key="1">
    <citation type="submission" date="2022-06" db="EMBL/GenBank/DDBJ databases">
        <title>Phylogenomic reconstructions and comparative analyses of Kickxellomycotina fungi.</title>
        <authorList>
            <person name="Reynolds N.K."/>
            <person name="Stajich J.E."/>
            <person name="Barry K."/>
            <person name="Grigoriev I.V."/>
            <person name="Crous P."/>
            <person name="Smith M.E."/>
        </authorList>
    </citation>
    <scope>NUCLEOTIDE SEQUENCE</scope>
    <source>
        <strain evidence="1">RSA 2271</strain>
    </source>
</reference>
<comment type="caution">
    <text evidence="1">The sequence shown here is derived from an EMBL/GenBank/DDBJ whole genome shotgun (WGS) entry which is preliminary data.</text>
</comment>
<proteinExistence type="predicted"/>
<sequence length="68" mass="7662">ALWLRNAYQLEFLGANTFVELWVSSIIMFIANNAVVVTLVRKQRRCPLFDLINGRVANTLASGHEKTA</sequence>
<accession>A0ACC1HGI3</accession>